<dbReference type="GO" id="GO:0016853">
    <property type="term" value="F:isomerase activity"/>
    <property type="evidence" value="ECO:0007669"/>
    <property type="project" value="InterPro"/>
</dbReference>
<name>C0FXA8_9FIRM</name>
<dbReference type="PANTHER" id="PTHR11122:SF13">
    <property type="entry name" value="GLUCOSE-6-PHOSPHATE 1-EPIMERASE"/>
    <property type="match status" value="1"/>
</dbReference>
<dbReference type="GeneID" id="75160984"/>
<dbReference type="AlphaFoldDB" id="C0FXA8"/>
<dbReference type="Gene3D" id="2.70.98.10">
    <property type="match status" value="1"/>
</dbReference>
<proteinExistence type="predicted"/>
<dbReference type="PANTHER" id="PTHR11122">
    <property type="entry name" value="APOSPORY-ASSOCIATED PROTEIN C-RELATED"/>
    <property type="match status" value="1"/>
</dbReference>
<dbReference type="CDD" id="cd09024">
    <property type="entry name" value="Aldose_epim_lacX"/>
    <property type="match status" value="1"/>
</dbReference>
<reference evidence="1 2" key="1">
    <citation type="submission" date="2009-02" db="EMBL/GenBank/DDBJ databases">
        <authorList>
            <person name="Fulton L."/>
            <person name="Clifton S."/>
            <person name="Fulton B."/>
            <person name="Xu J."/>
            <person name="Minx P."/>
            <person name="Pepin K.H."/>
            <person name="Johnson M."/>
            <person name="Bhonagiri V."/>
            <person name="Nash W.E."/>
            <person name="Mardis E.R."/>
            <person name="Wilson R.K."/>
        </authorList>
    </citation>
    <scope>NUCLEOTIDE SEQUENCE [LARGE SCALE GENOMIC DNA]</scope>
    <source>
        <strain evidence="1 2">DSM 16841</strain>
    </source>
</reference>
<dbReference type="RefSeq" id="WP_007889138.1">
    <property type="nucleotide sequence ID" value="NZ_ACFY01000143.1"/>
</dbReference>
<dbReference type="EMBL" id="ACFY01000143">
    <property type="protein sequence ID" value="EEG92768.1"/>
    <property type="molecule type" value="Genomic_DNA"/>
</dbReference>
<dbReference type="SUPFAM" id="SSF74650">
    <property type="entry name" value="Galactose mutarotase-like"/>
    <property type="match status" value="1"/>
</dbReference>
<dbReference type="InterPro" id="IPR011013">
    <property type="entry name" value="Gal_mutarotase_sf_dom"/>
</dbReference>
<dbReference type="InterPro" id="IPR037481">
    <property type="entry name" value="LacX"/>
</dbReference>
<accession>C0FXA8</accession>
<dbReference type="Pfam" id="PF01263">
    <property type="entry name" value="Aldose_epim"/>
    <property type="match status" value="1"/>
</dbReference>
<protein>
    <submittedName>
        <fullName evidence="1">Aldose 1-epimerase</fullName>
    </submittedName>
</protein>
<sequence length="293" mass="33683">MRYVLENDTLRVEIDSFGAELKSVKRKSDDKEYMWYADKKYWGRTSPVLFPFVGNCRNKEYRYGGKTYAIGQHGFARDMEHTMESRTEDTIWFSLHSNEETMEKYPFAFVLKIGYNLTGNELKVMWKVENPDTKTLYFSIGAHPAFLCPFNGEENKLGYGLQFAGLKEVHHHGNTPDTGLAVMSEDIVIPLEDEKVYFTPGFFDRCTYMVEGKQTGEVSLVTPDGKPYVTMDFDAPLFAIWSPEGKDAPFVCIEPWYGRCDADDFEGTLEGRAYENAVEPEQAFEASYSIRYL</sequence>
<reference evidence="1 2" key="2">
    <citation type="submission" date="2009-03" db="EMBL/GenBank/DDBJ databases">
        <title>Draft genome sequence of Roseburia inulinivorans (DSM 16841).</title>
        <authorList>
            <person name="Sudarsanam P."/>
            <person name="Ley R."/>
            <person name="Guruge J."/>
            <person name="Turnbaugh P.J."/>
            <person name="Mahowald M."/>
            <person name="Liep D."/>
            <person name="Gordon J."/>
        </authorList>
    </citation>
    <scope>NUCLEOTIDE SEQUENCE [LARGE SCALE GENOMIC DNA]</scope>
    <source>
        <strain evidence="1 2">DSM 16841</strain>
    </source>
</reference>
<dbReference type="GO" id="GO:0005975">
    <property type="term" value="P:carbohydrate metabolic process"/>
    <property type="evidence" value="ECO:0007669"/>
    <property type="project" value="InterPro"/>
</dbReference>
<dbReference type="InterPro" id="IPR008183">
    <property type="entry name" value="Aldose_1/G6P_1-epimerase"/>
</dbReference>
<dbReference type="GO" id="GO:0030246">
    <property type="term" value="F:carbohydrate binding"/>
    <property type="evidence" value="ECO:0007669"/>
    <property type="project" value="InterPro"/>
</dbReference>
<dbReference type="Proteomes" id="UP000003561">
    <property type="component" value="Unassembled WGS sequence"/>
</dbReference>
<evidence type="ECO:0000313" key="2">
    <source>
        <dbReference type="Proteomes" id="UP000003561"/>
    </source>
</evidence>
<dbReference type="InterPro" id="IPR014718">
    <property type="entry name" value="GH-type_carb-bd"/>
</dbReference>
<comment type="caution">
    <text evidence="1">The sequence shown here is derived from an EMBL/GenBank/DDBJ whole genome shotgun (WGS) entry which is preliminary data.</text>
</comment>
<evidence type="ECO:0000313" key="1">
    <source>
        <dbReference type="EMBL" id="EEG92768.1"/>
    </source>
</evidence>
<dbReference type="eggNOG" id="COG2017">
    <property type="taxonomic scope" value="Bacteria"/>
</dbReference>
<organism evidence="1 2">
    <name type="scientific">Roseburia inulinivorans DSM 16841</name>
    <dbReference type="NCBI Taxonomy" id="622312"/>
    <lineage>
        <taxon>Bacteria</taxon>
        <taxon>Bacillati</taxon>
        <taxon>Bacillota</taxon>
        <taxon>Clostridia</taxon>
        <taxon>Lachnospirales</taxon>
        <taxon>Lachnospiraceae</taxon>
        <taxon>Roseburia</taxon>
    </lineage>
</organism>
<gene>
    <name evidence="1" type="ORF">ROSEINA2194_03388</name>
</gene>